<evidence type="ECO:0000313" key="4">
    <source>
        <dbReference type="EMBL" id="MRG87485.1"/>
    </source>
</evidence>
<dbReference type="EMBL" id="WJNH01000009">
    <property type="protein sequence ID" value="MRG87485.1"/>
    <property type="molecule type" value="Genomic_DNA"/>
</dbReference>
<dbReference type="SUPFAM" id="SSF47090">
    <property type="entry name" value="PGBD-like"/>
    <property type="match status" value="2"/>
</dbReference>
<dbReference type="GO" id="GO:0016798">
    <property type="term" value="F:hydrolase activity, acting on glycosyl bonds"/>
    <property type="evidence" value="ECO:0007669"/>
    <property type="project" value="UniProtKB-KW"/>
</dbReference>
<gene>
    <name evidence="4" type="ORF">GH754_14420</name>
</gene>
<dbReference type="Proteomes" id="UP000480185">
    <property type="component" value="Unassembled WGS sequence"/>
</dbReference>
<comment type="caution">
    <text evidence="4">The sequence shown here is derived from an EMBL/GenBank/DDBJ whole genome shotgun (WGS) entry which is preliminary data.</text>
</comment>
<dbReference type="PANTHER" id="PTHR46066">
    <property type="entry name" value="CHITINASE DOMAIN-CONTAINING PROTEIN 1 FAMILY MEMBER"/>
    <property type="match status" value="1"/>
</dbReference>
<dbReference type="GO" id="GO:0005975">
    <property type="term" value="P:carbohydrate metabolic process"/>
    <property type="evidence" value="ECO:0007669"/>
    <property type="project" value="InterPro"/>
</dbReference>
<evidence type="ECO:0000256" key="1">
    <source>
        <dbReference type="ARBA" id="ARBA00023295"/>
    </source>
</evidence>
<sequence>MADDLFQSYEIKEKDGELVIILELDTQLEEFATELGTKPNNQDVNIQKEAKKYIKKRFPKLKMATVAIMAGAIMLSTFPLNKAEAHVADFNMTYLYFGNTQSYITQIDRTQNNLNLVSPSYFDLNTDGSLKITQQFDPTFIREMHNRGIKVVPFLSNHWDRNLGRAALQNRERLSQQIADFIINNNLDGVQVDIENVSDIDRENYTDLVRLLHEKIPKDREVSVAVAANPNGWTKGWHGSYDYKELAKYASYLMIMAYDESYTGGPEGPVASYPWVERSIQYALNQGVPEGKIVLGIPFYGRYWKEGAATGGDGISNKRVDELLARYGGTVTYDEKGKSPKATIVIKQGDPTTTIAGKTLGPGTYHIWYENSESIKAKIDLVHKYNIKGTGSWSLGQENPVIWNDYKTWMTTHDGIPTNNMVTEEQKNTTNPYPSYTVQSGDSLWKIATQFGLTVNQLKEFNYLTSDTIQVGQVLYIVPPPTQTAPTTPTKVNKTKVVPVPVAPSAPAKQVTTPKPATKQTTPATTVKATKTVKKPTLKYGAKGSAVTDVQSKLKKAGFYKAKVNGKFDAATKQAVIKFQKKYKLTADGVVGVKTHSKLDDVTKVKALTYTTLKYGAKGSKVTDLQNKLKKAGFYKVKPTSKFDMTTKRAVINFQKKYKLTPDGIVGTKTHAKLNSVIKK</sequence>
<dbReference type="InterPro" id="IPR036365">
    <property type="entry name" value="PGBD-like_sf"/>
</dbReference>
<dbReference type="InterPro" id="IPR018392">
    <property type="entry name" value="LysM"/>
</dbReference>
<dbReference type="Gene3D" id="3.10.50.10">
    <property type="match status" value="1"/>
</dbReference>
<organism evidence="4 5">
    <name type="scientific">Salinibacillus xinjiangensis</name>
    <dbReference type="NCBI Taxonomy" id="1229268"/>
    <lineage>
        <taxon>Bacteria</taxon>
        <taxon>Bacillati</taxon>
        <taxon>Bacillota</taxon>
        <taxon>Bacilli</taxon>
        <taxon>Bacillales</taxon>
        <taxon>Bacillaceae</taxon>
        <taxon>Salinibacillus</taxon>
    </lineage>
</organism>
<dbReference type="InterPro" id="IPR001223">
    <property type="entry name" value="Glyco_hydro18_cat"/>
</dbReference>
<dbReference type="SUPFAM" id="SSF54106">
    <property type="entry name" value="LysM domain"/>
    <property type="match status" value="1"/>
</dbReference>
<feature type="domain" description="GH18" evidence="3">
    <location>
        <begin position="90"/>
        <end position="413"/>
    </location>
</feature>
<keyword evidence="1" id="KW-0326">Glycosidase</keyword>
<feature type="domain" description="LysM" evidence="2">
    <location>
        <begin position="434"/>
        <end position="477"/>
    </location>
</feature>
<keyword evidence="1" id="KW-0378">Hydrolase</keyword>
<dbReference type="RefSeq" id="WP_153729367.1">
    <property type="nucleotide sequence ID" value="NZ_WJNH01000009.1"/>
</dbReference>
<dbReference type="Pfam" id="PF01476">
    <property type="entry name" value="LysM"/>
    <property type="match status" value="1"/>
</dbReference>
<dbReference type="OrthoDB" id="9775889at2"/>
<accession>A0A6G1X9A6</accession>
<dbReference type="Gene3D" id="3.10.350.10">
    <property type="entry name" value="LysM domain"/>
    <property type="match status" value="1"/>
</dbReference>
<evidence type="ECO:0000259" key="3">
    <source>
        <dbReference type="PROSITE" id="PS51910"/>
    </source>
</evidence>
<dbReference type="PANTHER" id="PTHR46066:SF2">
    <property type="entry name" value="CHITINASE DOMAIN-CONTAINING PROTEIN 1"/>
    <property type="match status" value="1"/>
</dbReference>
<evidence type="ECO:0000259" key="2">
    <source>
        <dbReference type="PROSITE" id="PS51782"/>
    </source>
</evidence>
<dbReference type="SMART" id="SM00636">
    <property type="entry name" value="Glyco_18"/>
    <property type="match status" value="1"/>
</dbReference>
<dbReference type="InterPro" id="IPR029070">
    <property type="entry name" value="Chitinase_insertion_sf"/>
</dbReference>
<dbReference type="InterPro" id="IPR011583">
    <property type="entry name" value="Chitinase_II/V-like_cat"/>
</dbReference>
<dbReference type="InterPro" id="IPR036779">
    <property type="entry name" value="LysM_dom_sf"/>
</dbReference>
<proteinExistence type="predicted"/>
<name>A0A6G1X9A6_9BACI</name>
<dbReference type="PROSITE" id="PS51782">
    <property type="entry name" value="LYSM"/>
    <property type="match status" value="1"/>
</dbReference>
<evidence type="ECO:0000313" key="5">
    <source>
        <dbReference type="Proteomes" id="UP000480185"/>
    </source>
</evidence>
<dbReference type="PROSITE" id="PS51910">
    <property type="entry name" value="GH18_2"/>
    <property type="match status" value="1"/>
</dbReference>
<dbReference type="InterPro" id="IPR036366">
    <property type="entry name" value="PGBDSf"/>
</dbReference>
<dbReference type="SUPFAM" id="SSF51445">
    <property type="entry name" value="(Trans)glycosidases"/>
    <property type="match status" value="1"/>
</dbReference>
<dbReference type="Pfam" id="PF01471">
    <property type="entry name" value="PG_binding_1"/>
    <property type="match status" value="2"/>
</dbReference>
<reference evidence="4 5" key="1">
    <citation type="submission" date="2019-11" db="EMBL/GenBank/DDBJ databases">
        <authorList>
            <person name="Li J."/>
        </authorList>
    </citation>
    <scope>NUCLEOTIDE SEQUENCE [LARGE SCALE GENOMIC DNA]</scope>
    <source>
        <strain evidence="4 5">J4</strain>
    </source>
</reference>
<dbReference type="GO" id="GO:0008061">
    <property type="term" value="F:chitin binding"/>
    <property type="evidence" value="ECO:0007669"/>
    <property type="project" value="InterPro"/>
</dbReference>
<protein>
    <submittedName>
        <fullName evidence="4">LysM peptidoglycan-binding domain-containing protein</fullName>
    </submittedName>
</protein>
<dbReference type="Gene3D" id="1.10.101.10">
    <property type="entry name" value="PGBD-like superfamily/PGBD"/>
    <property type="match status" value="2"/>
</dbReference>
<dbReference type="InterPro" id="IPR002477">
    <property type="entry name" value="Peptidoglycan-bd-like"/>
</dbReference>
<dbReference type="Gene3D" id="3.20.20.80">
    <property type="entry name" value="Glycosidases"/>
    <property type="match status" value="1"/>
</dbReference>
<keyword evidence="5" id="KW-1185">Reference proteome</keyword>
<dbReference type="Pfam" id="PF00704">
    <property type="entry name" value="Glyco_hydro_18"/>
    <property type="match status" value="1"/>
</dbReference>
<dbReference type="SMART" id="SM00257">
    <property type="entry name" value="LysM"/>
    <property type="match status" value="1"/>
</dbReference>
<dbReference type="CDD" id="cd00118">
    <property type="entry name" value="LysM"/>
    <property type="match status" value="1"/>
</dbReference>
<dbReference type="AlphaFoldDB" id="A0A6G1X9A6"/>
<dbReference type="InterPro" id="IPR017853">
    <property type="entry name" value="GH"/>
</dbReference>